<proteinExistence type="predicted"/>
<dbReference type="Proteomes" id="UP000257109">
    <property type="component" value="Unassembled WGS sequence"/>
</dbReference>
<keyword evidence="3" id="KW-1185">Reference proteome</keyword>
<evidence type="ECO:0000313" key="2">
    <source>
        <dbReference type="EMBL" id="RDX74385.1"/>
    </source>
</evidence>
<reference evidence="2" key="1">
    <citation type="submission" date="2018-05" db="EMBL/GenBank/DDBJ databases">
        <title>Draft genome of Mucuna pruriens seed.</title>
        <authorList>
            <person name="Nnadi N.E."/>
            <person name="Vos R."/>
            <person name="Hasami M.H."/>
            <person name="Devisetty U.K."/>
            <person name="Aguiy J.C."/>
        </authorList>
    </citation>
    <scope>NUCLEOTIDE SEQUENCE [LARGE SCALE GENOMIC DNA]</scope>
    <source>
        <strain evidence="2">JCA_2017</strain>
    </source>
</reference>
<keyword evidence="1" id="KW-0175">Coiled coil</keyword>
<dbReference type="EMBL" id="QJKJ01010201">
    <property type="protein sequence ID" value="RDX74385.1"/>
    <property type="molecule type" value="Genomic_DNA"/>
</dbReference>
<feature type="non-terminal residue" evidence="2">
    <location>
        <position position="1"/>
    </location>
</feature>
<evidence type="ECO:0000313" key="3">
    <source>
        <dbReference type="Proteomes" id="UP000257109"/>
    </source>
</evidence>
<comment type="caution">
    <text evidence="2">The sequence shown here is derived from an EMBL/GenBank/DDBJ whole genome shotgun (WGS) entry which is preliminary data.</text>
</comment>
<evidence type="ECO:0000256" key="1">
    <source>
        <dbReference type="SAM" id="Coils"/>
    </source>
</evidence>
<dbReference type="AlphaFoldDB" id="A0A371F7W8"/>
<feature type="coiled-coil region" evidence="1">
    <location>
        <begin position="17"/>
        <end position="51"/>
    </location>
</feature>
<gene>
    <name evidence="2" type="ORF">CR513_45886</name>
</gene>
<organism evidence="2 3">
    <name type="scientific">Mucuna pruriens</name>
    <name type="common">Velvet bean</name>
    <name type="synonym">Dolichos pruriens</name>
    <dbReference type="NCBI Taxonomy" id="157652"/>
    <lineage>
        <taxon>Eukaryota</taxon>
        <taxon>Viridiplantae</taxon>
        <taxon>Streptophyta</taxon>
        <taxon>Embryophyta</taxon>
        <taxon>Tracheophyta</taxon>
        <taxon>Spermatophyta</taxon>
        <taxon>Magnoliopsida</taxon>
        <taxon>eudicotyledons</taxon>
        <taxon>Gunneridae</taxon>
        <taxon>Pentapetalae</taxon>
        <taxon>rosids</taxon>
        <taxon>fabids</taxon>
        <taxon>Fabales</taxon>
        <taxon>Fabaceae</taxon>
        <taxon>Papilionoideae</taxon>
        <taxon>50 kb inversion clade</taxon>
        <taxon>NPAAA clade</taxon>
        <taxon>indigoferoid/millettioid clade</taxon>
        <taxon>Phaseoleae</taxon>
        <taxon>Mucuna</taxon>
    </lineage>
</organism>
<name>A0A371F7W8_MUCPR</name>
<protein>
    <submittedName>
        <fullName evidence="2">Uncharacterized protein</fullName>
    </submittedName>
</protein>
<accession>A0A371F7W8</accession>
<sequence>MLIKNYFQNLQISLWDIKILKRRFSKLLKEFEILQKENISLREENKYLKEEKASSSSKHNTSKVNVQLLQEKSLAKFVNGIKNLKKIMKDRGNYNGKLGIGYDRGKDLKKNKSTSECSKYRKSRHKQILSKEDIKKPLSWYLDSGYLQPMTRERPMFQDL</sequence>